<feature type="transmembrane region" description="Helical" evidence="1">
    <location>
        <begin position="176"/>
        <end position="197"/>
    </location>
</feature>
<feature type="transmembrane region" description="Helical" evidence="1">
    <location>
        <begin position="203"/>
        <end position="222"/>
    </location>
</feature>
<feature type="transmembrane region" description="Helical" evidence="1">
    <location>
        <begin position="84"/>
        <end position="103"/>
    </location>
</feature>
<feature type="transmembrane region" description="Helical" evidence="1">
    <location>
        <begin position="115"/>
        <end position="137"/>
    </location>
</feature>
<name>A0A286MQE8_9CAUD</name>
<gene>
    <name evidence="2" type="primary">39</name>
    <name evidence="2" type="ORF">SEA_GUUELAD_39</name>
</gene>
<evidence type="ECO:0000256" key="1">
    <source>
        <dbReference type="SAM" id="Phobius"/>
    </source>
</evidence>
<dbReference type="RefSeq" id="YP_010013008.1">
    <property type="nucleotide sequence ID" value="NC_053508.1"/>
</dbReference>
<keyword evidence="1" id="KW-1133">Transmembrane helix</keyword>
<organism evidence="2 3">
    <name type="scientific">Mycobacterium phage GuuelaD</name>
    <dbReference type="NCBI Taxonomy" id="2015819"/>
    <lineage>
        <taxon>Viruses</taxon>
        <taxon>Duplodnaviria</taxon>
        <taxon>Heunggongvirae</taxon>
        <taxon>Uroviricota</taxon>
        <taxon>Caudoviricetes</taxon>
        <taxon>Vilmaviridae</taxon>
        <taxon>Lclasvirinae</taxon>
        <taxon>Faithunavirus</taxon>
        <taxon>Faithunavirus guuelaD</taxon>
    </lineage>
</organism>
<dbReference type="GeneID" id="63209568"/>
<reference evidence="2 3" key="1">
    <citation type="submission" date="2017-06" db="EMBL/GenBank/DDBJ databases">
        <authorList>
            <person name="Apiz-Saab J."/>
            <person name="Gonzalez-Montes K.M."/>
            <person name="Diaz-Perez J."/>
            <person name="Fuentes-Cruz G.A."/>
            <person name="Fuster-Rivera J.M."/>
            <person name="Gonzalez-Espada L.V."/>
            <person name="Gonzalez-Perez P.D."/>
            <person name="Hernandez-Morales C.S."/>
            <person name="Hernandez-Rivera R."/>
            <person name="Herrera-DelValle R.J."/>
            <person name="Jaramillo-Criado J.A."/>
            <person name="Lama-Diaz J.M."/>
            <person name="Llavona-Feo P.M."/>
            <person name="Medina-Barreto M.A."/>
            <person name="Melendez-Ortiz M.Y."/>
            <person name="Melendez-Rivera C.M."/>
            <person name="Mercado-Andino A.K."/>
            <person name="Mercado-Delgado A.J."/>
            <person name="Ortiz-DeArmas J.I."/>
            <person name="Ortiz-Ortiz C.P."/>
            <person name="Quesada-Gordillo A.M."/>
            <person name="Fernandez-Martinez M."/>
            <person name="Vazquez E."/>
            <person name="Rubin M.R."/>
            <person name="Stoner T.H."/>
            <person name="Garlena R.A."/>
            <person name="Russell D.A."/>
            <person name="Pope W.H."/>
            <person name="Jacobs-Sera D."/>
            <person name="Hatfull G.F."/>
        </authorList>
    </citation>
    <scope>NUCLEOTIDE SEQUENCE [LARGE SCALE GENOMIC DNA]</scope>
</reference>
<evidence type="ECO:0000313" key="2">
    <source>
        <dbReference type="EMBL" id="ASW31473.1"/>
    </source>
</evidence>
<dbReference type="Proteomes" id="UP000225984">
    <property type="component" value="Segment"/>
</dbReference>
<evidence type="ECO:0000313" key="3">
    <source>
        <dbReference type="Proteomes" id="UP000225984"/>
    </source>
</evidence>
<feature type="transmembrane region" description="Helical" evidence="1">
    <location>
        <begin position="44"/>
        <end position="64"/>
    </location>
</feature>
<protein>
    <submittedName>
        <fullName evidence="2">Uncharacterized protein</fullName>
    </submittedName>
</protein>
<dbReference type="EMBL" id="MF324910">
    <property type="protein sequence ID" value="ASW31473.1"/>
    <property type="molecule type" value="Genomic_DNA"/>
</dbReference>
<keyword evidence="3" id="KW-1185">Reference proteome</keyword>
<accession>A0A286MQE8</accession>
<keyword evidence="1" id="KW-0472">Membrane</keyword>
<dbReference type="KEGG" id="vg:63209568"/>
<proteinExistence type="predicted"/>
<keyword evidence="1" id="KW-0812">Transmembrane</keyword>
<feature type="transmembrane region" description="Helical" evidence="1">
    <location>
        <begin position="143"/>
        <end position="164"/>
    </location>
</feature>
<sequence>MLDQFHLANELTSPVDHALMWTLIAVGTANQVLRRHTWRIRWEVGTTTSSALALTALTLLSPWLEVFNPFLPNTFSYSHISAQFLIGHIVLMVGYAVFLGELIERMEWGRARKDALLNSHLGIPLTIATPTLVGLWVTGWHTAITPVAIVVYVWQLAHICWLFWRIRKTDPRSPLIANLYLIGTAVALAAPLTIGLAEGRWPWRVTVLATILWTVTMSLSWTRKQRHLKAHMWKRIRAEKPLRRKAKRGPAPKQLDGAF</sequence>